<organism evidence="4 5">
    <name type="scientific">Cyphellophora attinorum</name>
    <dbReference type="NCBI Taxonomy" id="1664694"/>
    <lineage>
        <taxon>Eukaryota</taxon>
        <taxon>Fungi</taxon>
        <taxon>Dikarya</taxon>
        <taxon>Ascomycota</taxon>
        <taxon>Pezizomycotina</taxon>
        <taxon>Eurotiomycetes</taxon>
        <taxon>Chaetothyriomycetidae</taxon>
        <taxon>Chaetothyriales</taxon>
        <taxon>Cyphellophoraceae</taxon>
        <taxon>Cyphellophora</taxon>
    </lineage>
</organism>
<dbReference type="AlphaFoldDB" id="A0A0N1H1J9"/>
<dbReference type="RefSeq" id="XP_017997976.1">
    <property type="nucleotide sequence ID" value="XM_018143190.1"/>
</dbReference>
<gene>
    <name evidence="4" type="ORF">AB675_3162</name>
</gene>
<feature type="region of interest" description="Disordered" evidence="2">
    <location>
        <begin position="118"/>
        <end position="206"/>
    </location>
</feature>
<comment type="caution">
    <text evidence="4">The sequence shown here is derived from an EMBL/GenBank/DDBJ whole genome shotgun (WGS) entry which is preliminary data.</text>
</comment>
<proteinExistence type="predicted"/>
<feature type="compositionally biased region" description="Polar residues" evidence="2">
    <location>
        <begin position="193"/>
        <end position="206"/>
    </location>
</feature>
<sequence length="502" mass="54434">MKAVSFHTSNTTATPVLFANPTTTSSGTDFLTLIASQERKVLEIREELDKAEQELTLLKKQWATYEGRKKKEEVIRVRRGVPVALGDVPHIKQVEDLDIQEEERRRRRVLVELSGNAAGSGSPAIGGGGVARKGSQSQRKVFEGRHTRTLSLLSPTAVRRRSDEEDFAGSIDSELQEGQASTEEHNAQAGAQPGTSTTTLETSHQLSRLPTLDGFVSPDAISATSATTPTFGKTYKDLVAAQQRRSLPPATVDMMKQGRAVVEGVRDGLWTFFEDIRQATVGDEAVYGPTSAEQQARLEGRWVAKKNGRNNRFAGSASPDRKKVSMASTTGGKDSTGKPHDSSKKEDSFWREFGLDTPGRAPQDAATSRAVTRTNDASKPPRKTSGSAADVNNTIKGHRAHTPNDSSGSSSTPDLLSDSPGATSEAASKEEDDLDEGDIEHWDNWDASSPLVRRQDSVVEETAVKAAVVDGEDLPWPELEKPKDTPTKLARTGSDFIREMEA</sequence>
<dbReference type="Proteomes" id="UP000038010">
    <property type="component" value="Unassembled WGS sequence"/>
</dbReference>
<evidence type="ECO:0000256" key="2">
    <source>
        <dbReference type="SAM" id="MobiDB-lite"/>
    </source>
</evidence>
<evidence type="ECO:0000256" key="1">
    <source>
        <dbReference type="SAM" id="Coils"/>
    </source>
</evidence>
<keyword evidence="1" id="KW-0175">Coiled coil</keyword>
<name>A0A0N1H1J9_9EURO</name>
<feature type="coiled-coil region" evidence="1">
    <location>
        <begin position="34"/>
        <end position="68"/>
    </location>
</feature>
<dbReference type="InterPro" id="IPR025122">
    <property type="entry name" value="DUF4048"/>
</dbReference>
<dbReference type="Pfam" id="PF13257">
    <property type="entry name" value="DUF4048"/>
    <property type="match status" value="1"/>
</dbReference>
<dbReference type="EMBL" id="LFJN01000021">
    <property type="protein sequence ID" value="KPI38013.1"/>
    <property type="molecule type" value="Genomic_DNA"/>
</dbReference>
<dbReference type="GeneID" id="28735069"/>
<evidence type="ECO:0000313" key="4">
    <source>
        <dbReference type="EMBL" id="KPI38013.1"/>
    </source>
</evidence>
<keyword evidence="5" id="KW-1185">Reference proteome</keyword>
<feature type="region of interest" description="Disordered" evidence="2">
    <location>
        <begin position="475"/>
        <end position="502"/>
    </location>
</feature>
<evidence type="ECO:0000313" key="5">
    <source>
        <dbReference type="Proteomes" id="UP000038010"/>
    </source>
</evidence>
<feature type="domain" description="DUF4048" evidence="3">
    <location>
        <begin position="146"/>
        <end position="407"/>
    </location>
</feature>
<protein>
    <recommendedName>
        <fullName evidence="3">DUF4048 domain-containing protein</fullName>
    </recommendedName>
</protein>
<accession>A0A0N1H1J9</accession>
<dbReference type="VEuPathDB" id="FungiDB:AB675_3162"/>
<reference evidence="4 5" key="1">
    <citation type="submission" date="2015-06" db="EMBL/GenBank/DDBJ databases">
        <title>Draft genome of the ant-associated black yeast Phialophora attae CBS 131958.</title>
        <authorList>
            <person name="Moreno L.F."/>
            <person name="Stielow B.J."/>
            <person name="de Hoog S."/>
            <person name="Vicente V.A."/>
            <person name="Weiss V.A."/>
            <person name="de Vries M."/>
            <person name="Cruz L.M."/>
            <person name="Souza E.M."/>
        </authorList>
    </citation>
    <scope>NUCLEOTIDE SEQUENCE [LARGE SCALE GENOMIC DNA]</scope>
    <source>
        <strain evidence="4 5">CBS 131958</strain>
    </source>
</reference>
<feature type="compositionally biased region" description="Polar residues" evidence="2">
    <location>
        <begin position="365"/>
        <end position="377"/>
    </location>
</feature>
<feature type="compositionally biased region" description="Polar residues" evidence="2">
    <location>
        <begin position="384"/>
        <end position="395"/>
    </location>
</feature>
<dbReference type="OrthoDB" id="4097086at2759"/>
<feature type="compositionally biased region" description="Low complexity" evidence="2">
    <location>
        <begin position="406"/>
        <end position="421"/>
    </location>
</feature>
<feature type="region of interest" description="Disordered" evidence="2">
    <location>
        <begin position="305"/>
        <end position="453"/>
    </location>
</feature>
<feature type="compositionally biased region" description="Basic and acidic residues" evidence="2">
    <location>
        <begin position="335"/>
        <end position="354"/>
    </location>
</feature>
<evidence type="ECO:0000259" key="3">
    <source>
        <dbReference type="Pfam" id="PF13257"/>
    </source>
</evidence>